<dbReference type="InterPro" id="IPR000914">
    <property type="entry name" value="SBP_5_dom"/>
</dbReference>
<keyword evidence="3" id="KW-1185">Reference proteome</keyword>
<dbReference type="Proteomes" id="UP000401081">
    <property type="component" value="Unassembled WGS sequence"/>
</dbReference>
<proteinExistence type="predicted"/>
<evidence type="ECO:0000259" key="1">
    <source>
        <dbReference type="Pfam" id="PF00496"/>
    </source>
</evidence>
<dbReference type="Gene3D" id="3.40.190.10">
    <property type="entry name" value="Periplasmic binding protein-like II"/>
    <property type="match status" value="1"/>
</dbReference>
<dbReference type="EMBL" id="CAADJD010000037">
    <property type="protein sequence ID" value="VFS91889.1"/>
    <property type="molecule type" value="Genomic_DNA"/>
</dbReference>
<protein>
    <submittedName>
        <fullName evidence="2">Glutathione-binding protein gsiB</fullName>
    </submittedName>
</protein>
<organism evidence="2 3">
    <name type="scientific">Kluyvera cryocrescens</name>
    <name type="common">Kluyvera citrophila</name>
    <dbReference type="NCBI Taxonomy" id="580"/>
    <lineage>
        <taxon>Bacteria</taxon>
        <taxon>Pseudomonadati</taxon>
        <taxon>Pseudomonadota</taxon>
        <taxon>Gammaproteobacteria</taxon>
        <taxon>Enterobacterales</taxon>
        <taxon>Enterobacteriaceae</taxon>
        <taxon>Kluyvera</taxon>
    </lineage>
</organism>
<accession>A0A485D417</accession>
<dbReference type="AlphaFoldDB" id="A0A485D417"/>
<sequence length="55" mass="6161">MKLQNVLAESYTVSDDGKVYTVKLRQGVKFQDGTDFNAEAVKINPRPRQQPGKPP</sequence>
<name>A0A485D417_KLUCR</name>
<dbReference type="Pfam" id="PF00496">
    <property type="entry name" value="SBP_bac_5"/>
    <property type="match status" value="1"/>
</dbReference>
<dbReference type="SUPFAM" id="SSF53850">
    <property type="entry name" value="Periplasmic binding protein-like II"/>
    <property type="match status" value="1"/>
</dbReference>
<feature type="domain" description="Solute-binding protein family 5" evidence="1">
    <location>
        <begin position="2"/>
        <end position="43"/>
    </location>
</feature>
<gene>
    <name evidence="2" type="primary">gsiB_4</name>
    <name evidence="2" type="ORF">NCTC12993_07708</name>
</gene>
<evidence type="ECO:0000313" key="3">
    <source>
        <dbReference type="Proteomes" id="UP000401081"/>
    </source>
</evidence>
<evidence type="ECO:0000313" key="2">
    <source>
        <dbReference type="EMBL" id="VFS91889.1"/>
    </source>
</evidence>
<reference evidence="2 3" key="1">
    <citation type="submission" date="2019-03" db="EMBL/GenBank/DDBJ databases">
        <authorList>
            <consortium name="Pathogen Informatics"/>
        </authorList>
    </citation>
    <scope>NUCLEOTIDE SEQUENCE [LARGE SCALE GENOMIC DNA]</scope>
    <source>
        <strain evidence="2 3">NCTC12993</strain>
    </source>
</reference>